<dbReference type="AlphaFoldDB" id="A0A9P0D4U4"/>
<dbReference type="EMBL" id="OV651819">
    <property type="protein sequence ID" value="CAH1113925.1"/>
    <property type="molecule type" value="Genomic_DNA"/>
</dbReference>
<reference evidence="2" key="1">
    <citation type="submission" date="2022-01" db="EMBL/GenBank/DDBJ databases">
        <authorList>
            <person name="King R."/>
        </authorList>
    </citation>
    <scope>NUCLEOTIDE SEQUENCE</scope>
</reference>
<evidence type="ECO:0000313" key="3">
    <source>
        <dbReference type="Proteomes" id="UP001153636"/>
    </source>
</evidence>
<protein>
    <submittedName>
        <fullName evidence="2">Uncharacterized protein</fullName>
    </submittedName>
</protein>
<keyword evidence="3" id="KW-1185">Reference proteome</keyword>
<evidence type="ECO:0000256" key="1">
    <source>
        <dbReference type="SAM" id="MobiDB-lite"/>
    </source>
</evidence>
<name>A0A9P0D4U4_9CUCU</name>
<gene>
    <name evidence="2" type="ORF">PSYICH_LOCUS13400</name>
</gene>
<dbReference type="OrthoDB" id="6778907at2759"/>
<proteinExistence type="predicted"/>
<dbReference type="Proteomes" id="UP001153636">
    <property type="component" value="Chromosome 7"/>
</dbReference>
<feature type="region of interest" description="Disordered" evidence="1">
    <location>
        <begin position="21"/>
        <end position="121"/>
    </location>
</feature>
<dbReference type="PANTHER" id="PTHR10773">
    <property type="entry name" value="DNA-DIRECTED RNA POLYMERASES I, II, AND III SUBUNIT RPABC2"/>
    <property type="match status" value="1"/>
</dbReference>
<dbReference type="PANTHER" id="PTHR10773:SF19">
    <property type="match status" value="1"/>
</dbReference>
<organism evidence="2 3">
    <name type="scientific">Psylliodes chrysocephalus</name>
    <dbReference type="NCBI Taxonomy" id="3402493"/>
    <lineage>
        <taxon>Eukaryota</taxon>
        <taxon>Metazoa</taxon>
        <taxon>Ecdysozoa</taxon>
        <taxon>Arthropoda</taxon>
        <taxon>Hexapoda</taxon>
        <taxon>Insecta</taxon>
        <taxon>Pterygota</taxon>
        <taxon>Neoptera</taxon>
        <taxon>Endopterygota</taxon>
        <taxon>Coleoptera</taxon>
        <taxon>Polyphaga</taxon>
        <taxon>Cucujiformia</taxon>
        <taxon>Chrysomeloidea</taxon>
        <taxon>Chrysomelidae</taxon>
        <taxon>Galerucinae</taxon>
        <taxon>Alticini</taxon>
        <taxon>Psylliodes</taxon>
    </lineage>
</organism>
<evidence type="ECO:0000313" key="2">
    <source>
        <dbReference type="EMBL" id="CAH1113925.1"/>
    </source>
</evidence>
<sequence>MNALAWDKCHKSKVYYSKAMDMWDPDFEQPGSSSGSESDEDVTIQIKQRPTTANREEQVIANNTNKTRHNRGKNRAIKGDTRAVRQHRKEKRNTGQEYKKLSNQSGITVADGRGKSAPPNKRTLQDIENVRQHILSVPTYESHYTRRDSTKKYLPPYVTLTDLYNEYKQKYPVKPVSRFVYEREFHQLNISIKRPHKDTCEKCDKLSMQINLHPTNNTLKDDLAHHHKLADLAYLFKKKDKTVTKDDPERKTITFDLQ</sequence>
<feature type="compositionally biased region" description="Basic residues" evidence="1">
    <location>
        <begin position="66"/>
        <end position="76"/>
    </location>
</feature>
<accession>A0A9P0D4U4</accession>